<reference evidence="3 4" key="1">
    <citation type="submission" date="2019-03" db="EMBL/GenBank/DDBJ databases">
        <title>Diversity of the mouse oral microbiome.</title>
        <authorList>
            <person name="Joseph S."/>
            <person name="Aduse-Opoku J."/>
            <person name="Curtis M."/>
            <person name="Wade W."/>
            <person name="Hashim A."/>
        </authorList>
    </citation>
    <scope>NUCLEOTIDE SEQUENCE [LARGE SCALE GENOMIC DNA]</scope>
    <source>
        <strain evidence="3 4">WM131</strain>
    </source>
</reference>
<protein>
    <submittedName>
        <fullName evidence="3">Uncharacterized protein</fullName>
    </submittedName>
</protein>
<dbReference type="AlphaFoldDB" id="A0A4Y9J912"/>
<feature type="compositionally biased region" description="Low complexity" evidence="1">
    <location>
        <begin position="61"/>
        <end position="77"/>
    </location>
</feature>
<dbReference type="RefSeq" id="WP_135182974.1">
    <property type="nucleotide sequence ID" value="NZ_JADGKZ010000043.1"/>
</dbReference>
<feature type="region of interest" description="Disordered" evidence="1">
    <location>
        <begin position="40"/>
        <end position="110"/>
    </location>
</feature>
<proteinExistence type="predicted"/>
<feature type="signal peptide" evidence="2">
    <location>
        <begin position="1"/>
        <end position="26"/>
    </location>
</feature>
<keyword evidence="2" id="KW-0732">Signal</keyword>
<evidence type="ECO:0000256" key="2">
    <source>
        <dbReference type="SAM" id="SignalP"/>
    </source>
</evidence>
<gene>
    <name evidence="3" type="ORF">E4T82_11900</name>
</gene>
<sequence>MKRLHKLINWLLLSTLLLANSPLIYAEEIGEAIQQSKDEQTYQDAVTQASSQTVGSDNVNTAPSSSSSEDLPPSSTSTKEEGDAIQQPKVVTEESDAEAELKRQYGEPVAVSGQEQLYRVDDTHFV</sequence>
<evidence type="ECO:0000313" key="3">
    <source>
        <dbReference type="EMBL" id="TFU96586.1"/>
    </source>
</evidence>
<feature type="non-terminal residue" evidence="3">
    <location>
        <position position="126"/>
    </location>
</feature>
<evidence type="ECO:0000313" key="4">
    <source>
        <dbReference type="Proteomes" id="UP000297253"/>
    </source>
</evidence>
<accession>A0A4Y9J912</accession>
<feature type="chain" id="PRO_5021377044" evidence="2">
    <location>
        <begin position="27"/>
        <end position="126"/>
    </location>
</feature>
<dbReference type="Proteomes" id="UP000297253">
    <property type="component" value="Unassembled WGS sequence"/>
</dbReference>
<feature type="compositionally biased region" description="Polar residues" evidence="1">
    <location>
        <begin position="42"/>
        <end position="60"/>
    </location>
</feature>
<evidence type="ECO:0000256" key="1">
    <source>
        <dbReference type="SAM" id="MobiDB-lite"/>
    </source>
</evidence>
<organism evidence="3 4">
    <name type="scientific">Streptococcus cuniculi</name>
    <dbReference type="NCBI Taxonomy" id="1432788"/>
    <lineage>
        <taxon>Bacteria</taxon>
        <taxon>Bacillati</taxon>
        <taxon>Bacillota</taxon>
        <taxon>Bacilli</taxon>
        <taxon>Lactobacillales</taxon>
        <taxon>Streptococcaceae</taxon>
        <taxon>Streptococcus</taxon>
    </lineage>
</organism>
<dbReference type="EMBL" id="SPPD01000043">
    <property type="protein sequence ID" value="TFU96586.1"/>
    <property type="molecule type" value="Genomic_DNA"/>
</dbReference>
<name>A0A4Y9J912_9STRE</name>
<comment type="caution">
    <text evidence="3">The sequence shown here is derived from an EMBL/GenBank/DDBJ whole genome shotgun (WGS) entry which is preliminary data.</text>
</comment>